<feature type="domain" description="DrrA phosphatidylinositol 4-phosphate binding" evidence="1">
    <location>
        <begin position="5"/>
        <end position="85"/>
    </location>
</feature>
<keyword evidence="3" id="KW-1185">Reference proteome</keyword>
<dbReference type="Proteomes" id="UP000002770">
    <property type="component" value="Unassembled WGS sequence"/>
</dbReference>
<dbReference type="AlphaFoldDB" id="G9EKK5"/>
<dbReference type="Pfam" id="PF14860">
    <property type="entry name" value="DrrA_P4M"/>
    <property type="match status" value="1"/>
</dbReference>
<dbReference type="eggNOG" id="ENOG5031EKF">
    <property type="taxonomic scope" value="Bacteria"/>
</dbReference>
<proteinExistence type="predicted"/>
<protein>
    <recommendedName>
        <fullName evidence="1">DrrA phosphatidylinositol 4-phosphate binding domain-containing protein</fullName>
    </recommendedName>
</protein>
<name>G9EKK5_9GAMM</name>
<dbReference type="HOGENOM" id="CLU_2409609_0_0_6"/>
<dbReference type="GO" id="GO:0031267">
    <property type="term" value="F:small GTPase binding"/>
    <property type="evidence" value="ECO:0007669"/>
    <property type="project" value="InterPro"/>
</dbReference>
<dbReference type="InterPro" id="IPR028057">
    <property type="entry name" value="DrrA_P4M"/>
</dbReference>
<dbReference type="Gene3D" id="1.20.1280.280">
    <property type="match status" value="1"/>
</dbReference>
<dbReference type="EMBL" id="JH413801">
    <property type="protein sequence ID" value="EHL32356.1"/>
    <property type="molecule type" value="Genomic_DNA"/>
</dbReference>
<dbReference type="InParanoid" id="G9EKK5"/>
<evidence type="ECO:0000313" key="2">
    <source>
        <dbReference type="EMBL" id="EHL32356.1"/>
    </source>
</evidence>
<dbReference type="STRING" id="658187.LDG_5740"/>
<evidence type="ECO:0000259" key="1">
    <source>
        <dbReference type="Pfam" id="PF14860"/>
    </source>
</evidence>
<gene>
    <name evidence="2" type="ORF">LDG_5740</name>
</gene>
<evidence type="ECO:0000313" key="3">
    <source>
        <dbReference type="Proteomes" id="UP000002770"/>
    </source>
</evidence>
<dbReference type="GO" id="GO:0044161">
    <property type="term" value="C:host cell cytoplasmic vesicle"/>
    <property type="evidence" value="ECO:0007669"/>
    <property type="project" value="InterPro"/>
</dbReference>
<organism evidence="2 3">
    <name type="scientific">Legionella drancourtii LLAP12</name>
    <dbReference type="NCBI Taxonomy" id="658187"/>
    <lineage>
        <taxon>Bacteria</taxon>
        <taxon>Pseudomonadati</taxon>
        <taxon>Pseudomonadota</taxon>
        <taxon>Gammaproteobacteria</taxon>
        <taxon>Legionellales</taxon>
        <taxon>Legionellaceae</taxon>
        <taxon>Legionella</taxon>
    </lineage>
</organism>
<reference evidence="2 3" key="1">
    <citation type="journal article" date="2011" name="BMC Genomics">
        <title>Insight into cross-talk between intra-amoebal pathogens.</title>
        <authorList>
            <person name="Gimenez G."/>
            <person name="Bertelli C."/>
            <person name="Moliner C."/>
            <person name="Robert C."/>
            <person name="Raoult D."/>
            <person name="Fournier P.E."/>
            <person name="Greub G."/>
        </authorList>
    </citation>
    <scope>NUCLEOTIDE SEQUENCE [LARGE SCALE GENOMIC DNA]</scope>
    <source>
        <strain evidence="2 3">LLAP12</strain>
    </source>
</reference>
<accession>G9EKK5</accession>
<dbReference type="InterPro" id="IPR038346">
    <property type="entry name" value="DrrA_PI4P-bd_sf"/>
</dbReference>
<sequence>MSSAEHGLKGDLLKTKILLDFRISLMNITDLEHFDLVIKRFEQSKDYTILKTGQGLITRFFNLETSSVRAVKEIIAEVRQEIQQKPNHGLHA</sequence>